<dbReference type="PROSITE" id="PS50255">
    <property type="entry name" value="CYTOCHROME_B5_2"/>
    <property type="match status" value="1"/>
</dbReference>
<feature type="transmembrane region" description="Helical" evidence="6">
    <location>
        <begin position="302"/>
        <end position="321"/>
    </location>
</feature>
<dbReference type="EMBL" id="JAVRBK010000007">
    <property type="protein sequence ID" value="KAK5641848.1"/>
    <property type="molecule type" value="Genomic_DNA"/>
</dbReference>
<dbReference type="Pfam" id="PF00487">
    <property type="entry name" value="FA_desaturase"/>
    <property type="match status" value="1"/>
</dbReference>
<evidence type="ECO:0000256" key="5">
    <source>
        <dbReference type="ARBA" id="ARBA00073492"/>
    </source>
</evidence>
<comment type="caution">
    <text evidence="6">Lacks conserved residue(s) required for the propagation of feature annotation.</text>
</comment>
<gene>
    <name evidence="9" type="ORF">RI129_010395</name>
</gene>
<evidence type="ECO:0000256" key="7">
    <source>
        <dbReference type="SAM" id="MobiDB-lite"/>
    </source>
</evidence>
<comment type="similarity">
    <text evidence="6">Belongs to the cytochrome b5 family.</text>
</comment>
<evidence type="ECO:0000256" key="6">
    <source>
        <dbReference type="RuleBase" id="RU362121"/>
    </source>
</evidence>
<protein>
    <recommendedName>
        <fullName evidence="5">Cytochrome b5-related protein</fullName>
    </recommendedName>
</protein>
<feature type="transmembrane region" description="Helical" evidence="6">
    <location>
        <begin position="144"/>
        <end position="177"/>
    </location>
</feature>
<dbReference type="Proteomes" id="UP001329430">
    <property type="component" value="Chromosome 7"/>
</dbReference>
<keyword evidence="6" id="KW-1133">Transmembrane helix</keyword>
<organism evidence="9 10">
    <name type="scientific">Pyrocoelia pectoralis</name>
    <dbReference type="NCBI Taxonomy" id="417401"/>
    <lineage>
        <taxon>Eukaryota</taxon>
        <taxon>Metazoa</taxon>
        <taxon>Ecdysozoa</taxon>
        <taxon>Arthropoda</taxon>
        <taxon>Hexapoda</taxon>
        <taxon>Insecta</taxon>
        <taxon>Pterygota</taxon>
        <taxon>Neoptera</taxon>
        <taxon>Endopterygota</taxon>
        <taxon>Coleoptera</taxon>
        <taxon>Polyphaga</taxon>
        <taxon>Elateriformia</taxon>
        <taxon>Elateroidea</taxon>
        <taxon>Lampyridae</taxon>
        <taxon>Lampyrinae</taxon>
        <taxon>Pyrocoelia</taxon>
    </lineage>
</organism>
<feature type="region of interest" description="Disordered" evidence="7">
    <location>
        <begin position="419"/>
        <end position="440"/>
    </location>
</feature>
<dbReference type="InterPro" id="IPR036400">
    <property type="entry name" value="Cyt_B5-like_heme/steroid_sf"/>
</dbReference>
<accession>A0AAN7V7W6</accession>
<feature type="domain" description="Cytochrome b5 heme-binding" evidence="8">
    <location>
        <begin position="21"/>
        <end position="100"/>
    </location>
</feature>
<dbReference type="InterPro" id="IPR005804">
    <property type="entry name" value="FA_desaturase_dom"/>
</dbReference>
<proteinExistence type="inferred from homology"/>
<keyword evidence="3 6" id="KW-0408">Iron</keyword>
<evidence type="ECO:0000256" key="2">
    <source>
        <dbReference type="ARBA" id="ARBA00022723"/>
    </source>
</evidence>
<dbReference type="InterPro" id="IPR018506">
    <property type="entry name" value="Cyt_B5_heme-BS"/>
</dbReference>
<name>A0AAN7V7W6_9COLE</name>
<dbReference type="PANTHER" id="PTHR16740">
    <property type="entry name" value="CYTOCHROME B5-RELATED PROTEIN-RELATED"/>
    <property type="match status" value="1"/>
</dbReference>
<feature type="transmembrane region" description="Helical" evidence="6">
    <location>
        <begin position="243"/>
        <end position="262"/>
    </location>
</feature>
<keyword evidence="6" id="KW-0472">Membrane</keyword>
<dbReference type="InterPro" id="IPR053100">
    <property type="entry name" value="Cytochrome_b5-related"/>
</dbReference>
<dbReference type="GO" id="GO:0046872">
    <property type="term" value="F:metal ion binding"/>
    <property type="evidence" value="ECO:0007669"/>
    <property type="project" value="UniProtKB-UniRule"/>
</dbReference>
<dbReference type="PROSITE" id="PS00191">
    <property type="entry name" value="CYTOCHROME_B5_1"/>
    <property type="match status" value="1"/>
</dbReference>
<dbReference type="SMART" id="SM01117">
    <property type="entry name" value="Cyt-b5"/>
    <property type="match status" value="1"/>
</dbReference>
<comment type="caution">
    <text evidence="9">The sequence shown here is derived from an EMBL/GenBank/DDBJ whole genome shotgun (WGS) entry which is preliminary data.</text>
</comment>
<keyword evidence="10" id="KW-1185">Reference proteome</keyword>
<evidence type="ECO:0000256" key="3">
    <source>
        <dbReference type="ARBA" id="ARBA00023004"/>
    </source>
</evidence>
<feature type="transmembrane region" description="Helical" evidence="6">
    <location>
        <begin position="274"/>
        <end position="296"/>
    </location>
</feature>
<keyword evidence="6" id="KW-0812">Transmembrane</keyword>
<keyword evidence="2 6" id="KW-0479">Metal-binding</keyword>
<dbReference type="Gene3D" id="3.10.120.10">
    <property type="entry name" value="Cytochrome b5-like heme/steroid binding domain"/>
    <property type="match status" value="1"/>
</dbReference>
<dbReference type="AlphaFoldDB" id="A0AAN7V7W6"/>
<dbReference type="SUPFAM" id="SSF55856">
    <property type="entry name" value="Cytochrome b5-like heme/steroid binding domain"/>
    <property type="match status" value="1"/>
</dbReference>
<evidence type="ECO:0000313" key="10">
    <source>
        <dbReference type="Proteomes" id="UP001329430"/>
    </source>
</evidence>
<dbReference type="PANTHER" id="PTHR16740:SF1">
    <property type="entry name" value="CYTOCHROME B5-RELATED PROTEIN-RELATED"/>
    <property type="match status" value="1"/>
</dbReference>
<evidence type="ECO:0000313" key="9">
    <source>
        <dbReference type="EMBL" id="KAK5641848.1"/>
    </source>
</evidence>
<reference evidence="9 10" key="1">
    <citation type="journal article" date="2024" name="Insects">
        <title>An Improved Chromosome-Level Genome Assembly of the Firefly Pyrocoelia pectoralis.</title>
        <authorList>
            <person name="Fu X."/>
            <person name="Meyer-Rochow V.B."/>
            <person name="Ballantyne L."/>
            <person name="Zhu X."/>
        </authorList>
    </citation>
    <scope>NUCLEOTIDE SEQUENCE [LARGE SCALE GENOMIC DNA]</scope>
    <source>
        <strain evidence="9">XCY_ONT2</strain>
    </source>
</reference>
<keyword evidence="1 6" id="KW-0349">Heme</keyword>
<evidence type="ECO:0000256" key="4">
    <source>
        <dbReference type="ARBA" id="ARBA00055674"/>
    </source>
</evidence>
<dbReference type="FunFam" id="3.10.120.10:FF:000020">
    <property type="entry name" value="Cytochrome b5-related protein"/>
    <property type="match status" value="1"/>
</dbReference>
<sequence length="440" mass="50867">MAANSNKPKVSLNFKYPSNRETIKSGKEWLSGKREDDDAEGLWRIHDDLYDVSDFIEKHPGGSSWLQLTKGTDITEAFEVHHLSSVPRQTLNQFFIRRAKHQRNSPFTFEDDGFYRTLKRNIIPVLEKIPKNTYKVSDIITDSLCVATFLFAIFTCIFCSFACGFISGLLLTFAVIASHNYLHRKDNLRMYLFNLSLLDFREMRISHALSHHLYTNTIYDLEMSAYEPLLQYLPVHKSLIYKWTSWMCVFVVWFSLWFLAFISRLRTIISTKQAYFSDLLPFTLPLAMYLFSGVSLAKVLEMWIFVIAISSFCTSAIGFTAGHHHPDVFHEGDAPRSKSVDWGIHQLDTVGDRREITGNTFLILTTFGDHVLHHLFPTLDHTVLQYLYPTFQKTMEEFNVKMHMKSQIDSVIGQFRQLNKDKPNDTPPGSSLDFRNLPNG</sequence>
<dbReference type="Pfam" id="PF00173">
    <property type="entry name" value="Cyt-b5"/>
    <property type="match status" value="1"/>
</dbReference>
<comment type="function">
    <text evidence="4">May play a role in muscle cell metabolism.</text>
</comment>
<dbReference type="GO" id="GO:0006629">
    <property type="term" value="P:lipid metabolic process"/>
    <property type="evidence" value="ECO:0007669"/>
    <property type="project" value="InterPro"/>
</dbReference>
<evidence type="ECO:0000256" key="1">
    <source>
        <dbReference type="ARBA" id="ARBA00022617"/>
    </source>
</evidence>
<dbReference type="GO" id="GO:0020037">
    <property type="term" value="F:heme binding"/>
    <property type="evidence" value="ECO:0007669"/>
    <property type="project" value="UniProtKB-UniRule"/>
</dbReference>
<evidence type="ECO:0000259" key="8">
    <source>
        <dbReference type="PROSITE" id="PS50255"/>
    </source>
</evidence>
<dbReference type="InterPro" id="IPR001199">
    <property type="entry name" value="Cyt_B5-like_heme/steroid-bd"/>
</dbReference>